<feature type="domain" description="Glycosyltransferase 2-like" evidence="4">
    <location>
        <begin position="20"/>
        <end position="187"/>
    </location>
</feature>
<dbReference type="InterPro" id="IPR001173">
    <property type="entry name" value="Glyco_trans_2-like"/>
</dbReference>
<dbReference type="Gene3D" id="3.90.550.10">
    <property type="entry name" value="Spore Coat Polysaccharide Biosynthesis Protein SpsA, Chain A"/>
    <property type="match status" value="1"/>
</dbReference>
<sequence>MKVSCVVLNHDLAEETISIVSDLKKQTVNPEIIVVDNNSSSETIKKIKFAHPDIILIERKVNDGVSGGYNAGIKEATGEYIAVLNNDLIINQRSVLEDSIAALQNDERGGIAGPLIYFANGYEYQPEQKGKGRVIWYAGGITDWANIYHSHRGVDEVDEGQYDKTEETDFITGAFMVFKKEVFEKIGLFNEKYALYKEDAEICERAKRAGYKLLFVPRAKIYHKVSQTVGNAIGSGMNDYYLTRNRLMFGLTYAPVRTKFALLRESVKLLFTGREKQKEGVKDFFLGRLGKRT</sequence>
<organism evidence="5 6">
    <name type="scientific">Candidatus Gottesmanbacteria bacterium RIFCSPHIGHO2_01_FULL_42_12</name>
    <dbReference type="NCBI Taxonomy" id="1798377"/>
    <lineage>
        <taxon>Bacteria</taxon>
        <taxon>Candidatus Gottesmaniibacteriota</taxon>
    </lineage>
</organism>
<protein>
    <recommendedName>
        <fullName evidence="4">Glycosyltransferase 2-like domain-containing protein</fullName>
    </recommendedName>
</protein>
<evidence type="ECO:0000256" key="1">
    <source>
        <dbReference type="ARBA" id="ARBA00006739"/>
    </source>
</evidence>
<dbReference type="STRING" id="1798377.A2872_02025"/>
<evidence type="ECO:0000313" key="6">
    <source>
        <dbReference type="Proteomes" id="UP000178681"/>
    </source>
</evidence>
<dbReference type="SUPFAM" id="SSF53448">
    <property type="entry name" value="Nucleotide-diphospho-sugar transferases"/>
    <property type="match status" value="1"/>
</dbReference>
<dbReference type="CDD" id="cd04186">
    <property type="entry name" value="GT_2_like_c"/>
    <property type="match status" value="1"/>
</dbReference>
<evidence type="ECO:0000256" key="3">
    <source>
        <dbReference type="ARBA" id="ARBA00022679"/>
    </source>
</evidence>
<name>A0A1F5Z5K2_9BACT</name>
<dbReference type="EMBL" id="MFJG01000003">
    <property type="protein sequence ID" value="OGG07716.1"/>
    <property type="molecule type" value="Genomic_DNA"/>
</dbReference>
<dbReference type="PANTHER" id="PTHR43179:SF12">
    <property type="entry name" value="GALACTOFURANOSYLTRANSFERASE GLFT2"/>
    <property type="match status" value="1"/>
</dbReference>
<evidence type="ECO:0000259" key="4">
    <source>
        <dbReference type="Pfam" id="PF00535"/>
    </source>
</evidence>
<dbReference type="Pfam" id="PF00535">
    <property type="entry name" value="Glycos_transf_2"/>
    <property type="match status" value="1"/>
</dbReference>
<comment type="caution">
    <text evidence="5">The sequence shown here is derived from an EMBL/GenBank/DDBJ whole genome shotgun (WGS) entry which is preliminary data.</text>
</comment>
<gene>
    <name evidence="5" type="ORF">A2872_02025</name>
</gene>
<accession>A0A1F5Z5K2</accession>
<dbReference type="AlphaFoldDB" id="A0A1F5Z5K2"/>
<keyword evidence="3" id="KW-0808">Transferase</keyword>
<dbReference type="InterPro" id="IPR029044">
    <property type="entry name" value="Nucleotide-diphossugar_trans"/>
</dbReference>
<proteinExistence type="inferred from homology"/>
<dbReference type="GO" id="GO:0016757">
    <property type="term" value="F:glycosyltransferase activity"/>
    <property type="evidence" value="ECO:0007669"/>
    <property type="project" value="UniProtKB-KW"/>
</dbReference>
<dbReference type="Proteomes" id="UP000178681">
    <property type="component" value="Unassembled WGS sequence"/>
</dbReference>
<reference evidence="5 6" key="1">
    <citation type="journal article" date="2016" name="Nat. Commun.">
        <title>Thousands of microbial genomes shed light on interconnected biogeochemical processes in an aquifer system.</title>
        <authorList>
            <person name="Anantharaman K."/>
            <person name="Brown C.T."/>
            <person name="Hug L.A."/>
            <person name="Sharon I."/>
            <person name="Castelle C.J."/>
            <person name="Probst A.J."/>
            <person name="Thomas B.C."/>
            <person name="Singh A."/>
            <person name="Wilkins M.J."/>
            <person name="Karaoz U."/>
            <person name="Brodie E.L."/>
            <person name="Williams K.H."/>
            <person name="Hubbard S.S."/>
            <person name="Banfield J.F."/>
        </authorList>
    </citation>
    <scope>NUCLEOTIDE SEQUENCE [LARGE SCALE GENOMIC DNA]</scope>
</reference>
<dbReference type="PANTHER" id="PTHR43179">
    <property type="entry name" value="RHAMNOSYLTRANSFERASE WBBL"/>
    <property type="match status" value="1"/>
</dbReference>
<comment type="similarity">
    <text evidence="1">Belongs to the glycosyltransferase 2 family.</text>
</comment>
<evidence type="ECO:0000256" key="2">
    <source>
        <dbReference type="ARBA" id="ARBA00022676"/>
    </source>
</evidence>
<evidence type="ECO:0000313" key="5">
    <source>
        <dbReference type="EMBL" id="OGG07716.1"/>
    </source>
</evidence>
<keyword evidence="2" id="KW-0328">Glycosyltransferase</keyword>